<dbReference type="Pfam" id="PF10638">
    <property type="entry name" value="Sfi1_C"/>
    <property type="match status" value="1"/>
</dbReference>
<dbReference type="InterPro" id="IPR013665">
    <property type="entry name" value="Sfi1_dom"/>
</dbReference>
<dbReference type="VEuPathDB" id="FungiDB:SCODWIG_03098"/>
<dbReference type="InterPro" id="IPR018907">
    <property type="entry name" value="Spindle_body_associated_C_dom"/>
</dbReference>
<dbReference type="AlphaFoldDB" id="A0A376B9K1"/>
<name>A0A376B9K1_9ASCO</name>
<sequence length="924" mass="110852">MSQQQQQQQEEEEEECTAQLLASNNIIPENNNNNHTNNILNYENDIENLQSDLVTDILSHSTDSLLIKDITQLFHKKNTSSNNITKRLPSDTEIPSTLQQIELSLKKIYNKIQVLLLRNHCSLDFLKIFQIYISILLDENILFYKDKYYHFIKEYVGYEINKEMNLLMNKFLLEPTNIYMKLANFMFNGKLRIKNKVFHRWLLKTDIIAQLIRLERIWYSNMKLKVLNIWIKKANYENTLNEEADDFRKFILSSKALDNWLDRTELYSKALSFSDSFFLNKHVFNRMSVKKQKIEIMNKNADSFRHIKLMERVFKQWKLNGNLLVKFNAIIQNKYRKFVFKLIKNKYFNDKKNLLISKNHNNGQILQNAFQNWKLRFEELRSNESQLTKISGSYIMEKYMGVWIKSYNVQLKISQVRYQYNIFLKKNYFLNVWLKKSNDCKKLENLIFEKSQEKCLKIMENWVLKVDDYARADTIYFAKLKEIFFKKWRLVSISNFFEATVLRPNLLNKMLQRWKDELILESQLALKENVLLDEYFATWHDKLAFYQDSYVKADKFLSKKLRWKYFSIFKKKYDLIQDNYEKSNFFIMLRSINVLKNSIRHIKEVNEQERLFIENRPISNSISRKYFKLWKQKENDIRDLKYMVLLNEYLETVQNFKKQEIFQLWISKMLKQVELRKNADVLANNFQKKRVFSIIKQQQLNSEEYKLLADESRRYFLLMNFFIAWKNTYANTLSLLGYLGILNEKKQLTLQRAYLNVWTVKYLKVASTNETADAFIKRWDRATLRATLMIWREKTKEKKIIRTPISDTGGQGKKEEGEENDLTYDTSLIPREYFETPTKPRSRTTSSIPMSERIKQTRMSAMKNRYKKASLRAIPSPIKSSSVLNSTIKNKFSPIKNRSPTRLQKSDTFLNINSVRLRPEDGEH</sequence>
<evidence type="ECO:0000259" key="2">
    <source>
        <dbReference type="Pfam" id="PF10638"/>
    </source>
</evidence>
<accession>A0A376B9K1</accession>
<dbReference type="EMBL" id="UFAJ01000658">
    <property type="protein sequence ID" value="SSD61337.1"/>
    <property type="molecule type" value="Genomic_DNA"/>
</dbReference>
<keyword evidence="4" id="KW-1185">Reference proteome</keyword>
<evidence type="ECO:0000313" key="4">
    <source>
        <dbReference type="Proteomes" id="UP000262825"/>
    </source>
</evidence>
<dbReference type="Proteomes" id="UP000262825">
    <property type="component" value="Unassembled WGS sequence"/>
</dbReference>
<evidence type="ECO:0000259" key="1">
    <source>
        <dbReference type="Pfam" id="PF08457"/>
    </source>
</evidence>
<feature type="domain" description="Sfi1 spindle body" evidence="1">
    <location>
        <begin position="278"/>
        <end position="441"/>
    </location>
</feature>
<feature type="domain" description="Spindle body associated protein C-terminal" evidence="2">
    <location>
        <begin position="833"/>
        <end position="912"/>
    </location>
</feature>
<organism evidence="3 4">
    <name type="scientific">Saccharomycodes ludwigii</name>
    <dbReference type="NCBI Taxonomy" id="36035"/>
    <lineage>
        <taxon>Eukaryota</taxon>
        <taxon>Fungi</taxon>
        <taxon>Dikarya</taxon>
        <taxon>Ascomycota</taxon>
        <taxon>Saccharomycotina</taxon>
        <taxon>Saccharomycetes</taxon>
        <taxon>Saccharomycodales</taxon>
        <taxon>Saccharomycodaceae</taxon>
        <taxon>Saccharomycodes</taxon>
    </lineage>
</organism>
<gene>
    <name evidence="3" type="ORF">SCODWIG_03098</name>
</gene>
<dbReference type="Pfam" id="PF08457">
    <property type="entry name" value="Sfi1"/>
    <property type="match status" value="1"/>
</dbReference>
<reference evidence="4" key="1">
    <citation type="submission" date="2018-06" db="EMBL/GenBank/DDBJ databases">
        <authorList>
            <person name="Guldener U."/>
        </authorList>
    </citation>
    <scope>NUCLEOTIDE SEQUENCE [LARGE SCALE GENOMIC DNA]</scope>
    <source>
        <strain evidence="4">UTAD17</strain>
    </source>
</reference>
<protein>
    <recommendedName>
        <fullName evidence="5">Sfi1 spindle body domain-containing protein</fullName>
    </recommendedName>
</protein>
<proteinExistence type="predicted"/>
<evidence type="ECO:0008006" key="5">
    <source>
        <dbReference type="Google" id="ProtNLM"/>
    </source>
</evidence>
<evidence type="ECO:0000313" key="3">
    <source>
        <dbReference type="EMBL" id="SSD61337.1"/>
    </source>
</evidence>